<dbReference type="GO" id="GO:0010181">
    <property type="term" value="F:FMN binding"/>
    <property type="evidence" value="ECO:0007669"/>
    <property type="project" value="UniProtKB-UniRule"/>
</dbReference>
<dbReference type="InterPro" id="IPR013785">
    <property type="entry name" value="Aldolase_TIM"/>
</dbReference>
<keyword evidence="3 9" id="KW-0285">Flavoprotein</keyword>
<dbReference type="AlphaFoldDB" id="A0A1H9PYY0"/>
<feature type="binding site" evidence="9 12">
    <location>
        <begin position="232"/>
        <end position="233"/>
    </location>
    <ligand>
        <name>FMN</name>
        <dbReference type="ChEBI" id="CHEBI:58210"/>
    </ligand>
</feature>
<dbReference type="NCBIfam" id="TIGR00742">
    <property type="entry name" value="yjbN"/>
    <property type="match status" value="1"/>
</dbReference>
<dbReference type="InterPro" id="IPR035587">
    <property type="entry name" value="DUS-like_FMN-bd"/>
</dbReference>
<feature type="domain" description="DUS-like FMN-binding" evidence="13">
    <location>
        <begin position="13"/>
        <end position="312"/>
    </location>
</feature>
<dbReference type="EC" id="1.3.1.91" evidence="9"/>
<comment type="catalytic activity">
    <reaction evidence="9">
        <text>5,6-dihydrouridine(20) in tRNA + NAD(+) = uridine(20) in tRNA + NADH + H(+)</text>
        <dbReference type="Rhea" id="RHEA:53340"/>
        <dbReference type="Rhea" id="RHEA-COMP:13533"/>
        <dbReference type="Rhea" id="RHEA-COMP:13534"/>
        <dbReference type="ChEBI" id="CHEBI:15378"/>
        <dbReference type="ChEBI" id="CHEBI:57540"/>
        <dbReference type="ChEBI" id="CHEBI:57945"/>
        <dbReference type="ChEBI" id="CHEBI:65315"/>
        <dbReference type="ChEBI" id="CHEBI:74443"/>
        <dbReference type="EC" id="1.3.1.91"/>
    </reaction>
</comment>
<dbReference type="InterPro" id="IPR004653">
    <property type="entry name" value="DusA"/>
</dbReference>
<comment type="similarity">
    <text evidence="10">Belongs to the dus family.</text>
</comment>
<keyword evidence="2 9" id="KW-0820">tRNA-binding</keyword>
<proteinExistence type="inferred from homology"/>
<feature type="binding site" evidence="9 12">
    <location>
        <position position="169"/>
    </location>
    <ligand>
        <name>FMN</name>
        <dbReference type="ChEBI" id="CHEBI:58210"/>
    </ligand>
</feature>
<evidence type="ECO:0000256" key="4">
    <source>
        <dbReference type="ARBA" id="ARBA00022643"/>
    </source>
</evidence>
<dbReference type="SUPFAM" id="SSF51395">
    <property type="entry name" value="FMN-linked oxidoreductases"/>
    <property type="match status" value="1"/>
</dbReference>
<dbReference type="GO" id="GO:0102264">
    <property type="term" value="F:tRNA-dihydrouridine20 synthase activity"/>
    <property type="evidence" value="ECO:0007669"/>
    <property type="project" value="UniProtKB-EC"/>
</dbReference>
<comment type="catalytic activity">
    <reaction evidence="9">
        <text>5,6-dihydrouridine(20a) in tRNA + NAD(+) = uridine(20a) in tRNA + NADH + H(+)</text>
        <dbReference type="Rhea" id="RHEA:53348"/>
        <dbReference type="Rhea" id="RHEA-COMP:13535"/>
        <dbReference type="Rhea" id="RHEA-COMP:13536"/>
        <dbReference type="ChEBI" id="CHEBI:15378"/>
        <dbReference type="ChEBI" id="CHEBI:57540"/>
        <dbReference type="ChEBI" id="CHEBI:57945"/>
        <dbReference type="ChEBI" id="CHEBI:65315"/>
        <dbReference type="ChEBI" id="CHEBI:74443"/>
    </reaction>
</comment>
<comment type="similarity">
    <text evidence="9">Belongs to the Dus family. DusA subfamily.</text>
</comment>
<evidence type="ECO:0000256" key="5">
    <source>
        <dbReference type="ARBA" id="ARBA00022694"/>
    </source>
</evidence>
<feature type="site" description="Interacts with tRNA" evidence="9">
    <location>
        <position position="95"/>
    </location>
</feature>
<dbReference type="PANTHER" id="PTHR42907">
    <property type="entry name" value="FMN-LINKED OXIDOREDUCTASES SUPERFAMILY PROTEIN"/>
    <property type="match status" value="1"/>
</dbReference>
<keyword evidence="15" id="KW-1185">Reference proteome</keyword>
<feature type="binding site" evidence="9 12">
    <location>
        <position position="137"/>
    </location>
    <ligand>
        <name>FMN</name>
        <dbReference type="ChEBI" id="CHEBI:58210"/>
    </ligand>
</feature>
<comment type="function">
    <text evidence="9">Catalyzes the synthesis of 5,6-dihydrouridine (D), a modified base found in the D-loop of most tRNAs, via the reduction of the C5-C6 double bond in target uridines. Specifically modifies U20 and U20a in tRNAs.</text>
</comment>
<dbReference type="InterPro" id="IPR018517">
    <property type="entry name" value="tRNA_hU_synthase_CS"/>
</dbReference>
<protein>
    <recommendedName>
        <fullName evidence="9">tRNA-dihydrouridine(20/20a) synthase</fullName>
        <ecNumber evidence="9">1.3.1.91</ecNumber>
    </recommendedName>
    <alternativeName>
        <fullName evidence="9">U20-specific dihydrouridine synthase</fullName>
        <shortName evidence="9">U20-specific Dus</shortName>
    </alternativeName>
    <alternativeName>
        <fullName evidence="9">tRNA-dihydrouridine synthase A</fullName>
    </alternativeName>
</protein>
<evidence type="ECO:0000256" key="12">
    <source>
        <dbReference type="PIRSR" id="PIRSR006621-2"/>
    </source>
</evidence>
<evidence type="ECO:0000256" key="8">
    <source>
        <dbReference type="ARBA" id="ARBA00023002"/>
    </source>
</evidence>
<name>A0A1H9PYY0_9RHOB</name>
<organism evidence="14 15">
    <name type="scientific">Tranquillimonas rosea</name>
    <dbReference type="NCBI Taxonomy" id="641238"/>
    <lineage>
        <taxon>Bacteria</taxon>
        <taxon>Pseudomonadati</taxon>
        <taxon>Pseudomonadota</taxon>
        <taxon>Alphaproteobacteria</taxon>
        <taxon>Rhodobacterales</taxon>
        <taxon>Roseobacteraceae</taxon>
        <taxon>Tranquillimonas</taxon>
    </lineage>
</organism>
<dbReference type="CDD" id="cd02801">
    <property type="entry name" value="DUS_like_FMN"/>
    <property type="match status" value="1"/>
</dbReference>
<dbReference type="PROSITE" id="PS01136">
    <property type="entry name" value="UPF0034"/>
    <property type="match status" value="1"/>
</dbReference>
<dbReference type="PANTHER" id="PTHR42907:SF1">
    <property type="entry name" value="FMN-LINKED OXIDOREDUCTASES SUPERFAMILY PROTEIN"/>
    <property type="match status" value="1"/>
</dbReference>
<evidence type="ECO:0000256" key="10">
    <source>
        <dbReference type="PIRNR" id="PIRNR006621"/>
    </source>
</evidence>
<comment type="catalytic activity">
    <reaction evidence="9">
        <text>5,6-dihydrouridine(20) in tRNA + NADP(+) = uridine(20) in tRNA + NADPH + H(+)</text>
        <dbReference type="Rhea" id="RHEA:53336"/>
        <dbReference type="Rhea" id="RHEA-COMP:13533"/>
        <dbReference type="Rhea" id="RHEA-COMP:13534"/>
        <dbReference type="ChEBI" id="CHEBI:15378"/>
        <dbReference type="ChEBI" id="CHEBI:57783"/>
        <dbReference type="ChEBI" id="CHEBI:58349"/>
        <dbReference type="ChEBI" id="CHEBI:65315"/>
        <dbReference type="ChEBI" id="CHEBI:74443"/>
        <dbReference type="EC" id="1.3.1.91"/>
    </reaction>
</comment>
<dbReference type="GO" id="GO:0000049">
    <property type="term" value="F:tRNA binding"/>
    <property type="evidence" value="ECO:0007669"/>
    <property type="project" value="UniProtKB-UniRule"/>
</dbReference>
<feature type="active site" description="Proton donor" evidence="9 11">
    <location>
        <position position="98"/>
    </location>
</feature>
<comment type="catalytic activity">
    <reaction evidence="9">
        <text>5,6-dihydrouridine(20a) in tRNA + NADP(+) = uridine(20a) in tRNA + NADPH + H(+)</text>
        <dbReference type="Rhea" id="RHEA:53344"/>
        <dbReference type="Rhea" id="RHEA-COMP:13535"/>
        <dbReference type="Rhea" id="RHEA-COMP:13536"/>
        <dbReference type="ChEBI" id="CHEBI:15378"/>
        <dbReference type="ChEBI" id="CHEBI:57783"/>
        <dbReference type="ChEBI" id="CHEBI:58349"/>
        <dbReference type="ChEBI" id="CHEBI:65315"/>
        <dbReference type="ChEBI" id="CHEBI:74443"/>
    </reaction>
</comment>
<keyword evidence="12" id="KW-0547">Nucleotide-binding</keyword>
<keyword evidence="7 9" id="KW-0694">RNA-binding</keyword>
<dbReference type="NCBIfam" id="NF008774">
    <property type="entry name" value="PRK11815.1"/>
    <property type="match status" value="1"/>
</dbReference>
<keyword evidence="6 9" id="KW-0521">NADP</keyword>
<reference evidence="14 15" key="1">
    <citation type="submission" date="2016-10" db="EMBL/GenBank/DDBJ databases">
        <authorList>
            <person name="de Groot N.N."/>
        </authorList>
    </citation>
    <scope>NUCLEOTIDE SEQUENCE [LARGE SCALE GENOMIC DNA]</scope>
    <source>
        <strain evidence="14 15">DSM 23042</strain>
    </source>
</reference>
<dbReference type="Pfam" id="PF01207">
    <property type="entry name" value="Dus"/>
    <property type="match status" value="1"/>
</dbReference>
<accession>A0A1H9PYY0</accession>
<evidence type="ECO:0000256" key="1">
    <source>
        <dbReference type="ARBA" id="ARBA00001917"/>
    </source>
</evidence>
<evidence type="ECO:0000313" key="14">
    <source>
        <dbReference type="EMBL" id="SER53394.1"/>
    </source>
</evidence>
<feature type="binding site" evidence="9 12">
    <location>
        <begin position="209"/>
        <end position="211"/>
    </location>
    <ligand>
        <name>FMN</name>
        <dbReference type="ChEBI" id="CHEBI:58210"/>
    </ligand>
</feature>
<evidence type="ECO:0000256" key="9">
    <source>
        <dbReference type="HAMAP-Rule" id="MF_02041"/>
    </source>
</evidence>
<gene>
    <name evidence="9" type="primary">dusA</name>
    <name evidence="14" type="ORF">SAMN04490244_101401</name>
</gene>
<evidence type="ECO:0000256" key="11">
    <source>
        <dbReference type="PIRSR" id="PIRSR006621-1"/>
    </source>
</evidence>
<dbReference type="Gene3D" id="3.20.20.70">
    <property type="entry name" value="Aldolase class I"/>
    <property type="match status" value="1"/>
</dbReference>
<evidence type="ECO:0000259" key="13">
    <source>
        <dbReference type="Pfam" id="PF01207"/>
    </source>
</evidence>
<dbReference type="InterPro" id="IPR001269">
    <property type="entry name" value="DUS_fam"/>
</dbReference>
<dbReference type="RefSeq" id="WP_092687535.1">
    <property type="nucleotide sequence ID" value="NZ_FOGU01000001.1"/>
</dbReference>
<keyword evidence="5 9" id="KW-0819">tRNA processing</keyword>
<dbReference type="Gene3D" id="1.20.120.1460">
    <property type="match status" value="1"/>
</dbReference>
<feature type="site" description="Interacts with tRNA" evidence="9">
    <location>
        <position position="184"/>
    </location>
</feature>
<feature type="site" description="Interacts with tRNA; defines subfamily-specific binding signature" evidence="9">
    <location>
        <position position="181"/>
    </location>
</feature>
<evidence type="ECO:0000256" key="3">
    <source>
        <dbReference type="ARBA" id="ARBA00022630"/>
    </source>
</evidence>
<feature type="site" description="Interacts with tRNA; defines subfamily-specific binding signature" evidence="9">
    <location>
        <position position="302"/>
    </location>
</feature>
<dbReference type="HAMAP" id="MF_02041">
    <property type="entry name" value="DusA_subfam"/>
    <property type="match status" value="1"/>
</dbReference>
<evidence type="ECO:0000313" key="15">
    <source>
        <dbReference type="Proteomes" id="UP000198885"/>
    </source>
</evidence>
<feature type="binding site" evidence="9 12">
    <location>
        <position position="68"/>
    </location>
    <ligand>
        <name>FMN</name>
        <dbReference type="ChEBI" id="CHEBI:58210"/>
    </ligand>
</feature>
<dbReference type="OrthoDB" id="9783413at2"/>
<feature type="site" description="Interacts with tRNA; defines subfamily-specific binding signature" evidence="9">
    <location>
        <position position="299"/>
    </location>
</feature>
<evidence type="ECO:0000256" key="6">
    <source>
        <dbReference type="ARBA" id="ARBA00022857"/>
    </source>
</evidence>
<keyword evidence="4 9" id="KW-0288">FMN</keyword>
<dbReference type="PIRSF" id="PIRSF006621">
    <property type="entry name" value="Dus"/>
    <property type="match status" value="1"/>
</dbReference>
<keyword evidence="8 9" id="KW-0560">Oxidoreductase</keyword>
<dbReference type="GO" id="GO:0102266">
    <property type="term" value="F:tRNA-dihydrouridine20a synthase activity"/>
    <property type="evidence" value="ECO:0007669"/>
    <property type="project" value="RHEA"/>
</dbReference>
<evidence type="ECO:0000256" key="7">
    <source>
        <dbReference type="ARBA" id="ARBA00022884"/>
    </source>
</evidence>
<comment type="cofactor">
    <cofactor evidence="1 9 10 12">
        <name>FMN</name>
        <dbReference type="ChEBI" id="CHEBI:58210"/>
    </cofactor>
</comment>
<evidence type="ECO:0000256" key="2">
    <source>
        <dbReference type="ARBA" id="ARBA00022555"/>
    </source>
</evidence>
<sequence length="334" mass="36210">MTMTTQEAARLSIAPMMDWTDRHCRMFHRQMSRHALLYTEMVTSAALVRGGARQLLRFDPAEHPVALQLGGSEPAELAQAARMGEAEGYDEINLNVGCPSDRVQAGTFGAVLMTQPALVAECVAAMQAAVRVPVTVKCRIGVDEQDPEETLPDFLDKVRAAGTRRVIIHARKAWLQGLSPKENRDIPPLDHDLVRRMKARYPDLHVSLNGGIAGLDAVEAKLHHGFDGVMVGRAAYHDPAAVLLGADARLWGAAQSVRDRAEIVEAMRPHIAHHLESGGKLAQVTRHMLGLFAGQPGARAWRRILSERGQGSAAGLDVLDEALAAVPRPALEAV</sequence>
<dbReference type="Proteomes" id="UP000198885">
    <property type="component" value="Unassembled WGS sequence"/>
</dbReference>
<feature type="binding site" evidence="9 12">
    <location>
        <begin position="15"/>
        <end position="17"/>
    </location>
    <ligand>
        <name>FMN</name>
        <dbReference type="ChEBI" id="CHEBI:58210"/>
    </ligand>
</feature>
<dbReference type="STRING" id="641238.SAMN04490244_101401"/>
<dbReference type="EMBL" id="FOGU01000001">
    <property type="protein sequence ID" value="SER53394.1"/>
    <property type="molecule type" value="Genomic_DNA"/>
</dbReference>
<dbReference type="GO" id="GO:0050660">
    <property type="term" value="F:flavin adenine dinucleotide binding"/>
    <property type="evidence" value="ECO:0007669"/>
    <property type="project" value="InterPro"/>
</dbReference>